<dbReference type="GeneID" id="54362543"/>
<sequence>MRTFEARTAIVCNVSFVSPYSARLKPLLGKRASVTRLLTYRSCLAAGARSVATCLGYFSLTALIVVSNFALVCYGRDRFKQVVNR</sequence>
<reference evidence="3" key="2">
    <citation type="submission" date="2020-04" db="EMBL/GenBank/DDBJ databases">
        <authorList>
            <consortium name="NCBI Genome Project"/>
        </authorList>
    </citation>
    <scope>NUCLEOTIDE SEQUENCE</scope>
    <source>
        <strain evidence="3">CBS 342.82</strain>
    </source>
</reference>
<evidence type="ECO:0000313" key="3">
    <source>
        <dbReference type="RefSeq" id="XP_033460881.1"/>
    </source>
</evidence>
<reference evidence="3" key="3">
    <citation type="submission" date="2025-08" db="UniProtKB">
        <authorList>
            <consortium name="RefSeq"/>
        </authorList>
    </citation>
    <scope>IDENTIFICATION</scope>
    <source>
        <strain evidence="3">CBS 342.82</strain>
    </source>
</reference>
<evidence type="ECO:0000256" key="1">
    <source>
        <dbReference type="SAM" id="Phobius"/>
    </source>
</evidence>
<gene>
    <name evidence="3" type="ORF">K489DRAFT_379846</name>
</gene>
<protein>
    <submittedName>
        <fullName evidence="3">Uncharacterized protein</fullName>
    </submittedName>
</protein>
<reference evidence="3" key="1">
    <citation type="submission" date="2020-01" db="EMBL/GenBank/DDBJ databases">
        <authorList>
            <consortium name="DOE Joint Genome Institute"/>
            <person name="Haridas S."/>
            <person name="Albert R."/>
            <person name="Binder M."/>
            <person name="Bloem J."/>
            <person name="Labutti K."/>
            <person name="Salamov A."/>
            <person name="Andreopoulos B."/>
            <person name="Baker S.E."/>
            <person name="Barry K."/>
            <person name="Bills G."/>
            <person name="Bluhm B.H."/>
            <person name="Cannon C."/>
            <person name="Castanera R."/>
            <person name="Culley D.E."/>
            <person name="Daum C."/>
            <person name="Ezra D."/>
            <person name="Gonzalez J.B."/>
            <person name="Henrissat B."/>
            <person name="Kuo A."/>
            <person name="Liang C."/>
            <person name="Lipzen A."/>
            <person name="Lutzoni F."/>
            <person name="Magnuson J."/>
            <person name="Mondo S."/>
            <person name="Nolan M."/>
            <person name="Ohm R."/>
            <person name="Pangilinan J."/>
            <person name="Park H.-J."/>
            <person name="Ramirez L."/>
            <person name="Alfaro M."/>
            <person name="Sun H."/>
            <person name="Tritt A."/>
            <person name="Yoshinaga Y."/>
            <person name="Zwiers L.-H."/>
            <person name="Turgeon B.G."/>
            <person name="Goodwin S.B."/>
            <person name="Spatafora J.W."/>
            <person name="Crous P.W."/>
            <person name="Grigoriev I.V."/>
        </authorList>
    </citation>
    <scope>NUCLEOTIDE SEQUENCE</scope>
    <source>
        <strain evidence="3">CBS 342.82</strain>
    </source>
</reference>
<keyword evidence="1" id="KW-0812">Transmembrane</keyword>
<dbReference type="RefSeq" id="XP_033460881.1">
    <property type="nucleotide sequence ID" value="XM_033604743.1"/>
</dbReference>
<evidence type="ECO:0000313" key="2">
    <source>
        <dbReference type="Proteomes" id="UP000504637"/>
    </source>
</evidence>
<dbReference type="AlphaFoldDB" id="A0A6J3M757"/>
<feature type="transmembrane region" description="Helical" evidence="1">
    <location>
        <begin position="55"/>
        <end position="75"/>
    </location>
</feature>
<name>A0A6J3M757_9PEZI</name>
<feature type="non-terminal residue" evidence="3">
    <location>
        <position position="85"/>
    </location>
</feature>
<proteinExistence type="predicted"/>
<organism evidence="3">
    <name type="scientific">Dissoconium aciculare CBS 342.82</name>
    <dbReference type="NCBI Taxonomy" id="1314786"/>
    <lineage>
        <taxon>Eukaryota</taxon>
        <taxon>Fungi</taxon>
        <taxon>Dikarya</taxon>
        <taxon>Ascomycota</taxon>
        <taxon>Pezizomycotina</taxon>
        <taxon>Dothideomycetes</taxon>
        <taxon>Dothideomycetidae</taxon>
        <taxon>Mycosphaerellales</taxon>
        <taxon>Dissoconiaceae</taxon>
        <taxon>Dissoconium</taxon>
    </lineage>
</organism>
<keyword evidence="1" id="KW-1133">Transmembrane helix</keyword>
<accession>A0A6J3M757</accession>
<keyword evidence="1" id="KW-0472">Membrane</keyword>
<keyword evidence="2" id="KW-1185">Reference proteome</keyword>
<dbReference type="Proteomes" id="UP000504637">
    <property type="component" value="Unplaced"/>
</dbReference>